<organism evidence="8 9">
    <name type="scientific">Corynebacterium felinum</name>
    <dbReference type="NCBI Taxonomy" id="131318"/>
    <lineage>
        <taxon>Bacteria</taxon>
        <taxon>Bacillati</taxon>
        <taxon>Actinomycetota</taxon>
        <taxon>Actinomycetes</taxon>
        <taxon>Mycobacteriales</taxon>
        <taxon>Corynebacteriaceae</taxon>
        <taxon>Corynebacterium</taxon>
    </lineage>
</organism>
<keyword evidence="6" id="KW-0046">Antibiotic resistance</keyword>
<gene>
    <name evidence="8" type="ORF">J2S37_001447</name>
</gene>
<dbReference type="Gene3D" id="3.40.50.300">
    <property type="entry name" value="P-loop containing nucleotide triphosphate hydrolases"/>
    <property type="match status" value="1"/>
</dbReference>
<dbReference type="InterPro" id="IPR003593">
    <property type="entry name" value="AAA+_ATPase"/>
</dbReference>
<keyword evidence="5 8" id="KW-0067">ATP-binding</keyword>
<dbReference type="Proteomes" id="UP001183619">
    <property type="component" value="Unassembled WGS sequence"/>
</dbReference>
<protein>
    <submittedName>
        <fullName evidence="8">ABC-2 type transport system ATP-binding protein</fullName>
    </submittedName>
</protein>
<proteinExistence type="inferred from homology"/>
<dbReference type="PANTHER" id="PTHR42711">
    <property type="entry name" value="ABC TRANSPORTER ATP-BINDING PROTEIN"/>
    <property type="match status" value="1"/>
</dbReference>
<evidence type="ECO:0000256" key="4">
    <source>
        <dbReference type="ARBA" id="ARBA00022741"/>
    </source>
</evidence>
<dbReference type="InterPro" id="IPR003439">
    <property type="entry name" value="ABC_transporter-like_ATP-bd"/>
</dbReference>
<evidence type="ECO:0000259" key="7">
    <source>
        <dbReference type="PROSITE" id="PS50893"/>
    </source>
</evidence>
<dbReference type="PROSITE" id="PS50893">
    <property type="entry name" value="ABC_TRANSPORTER_2"/>
    <property type="match status" value="1"/>
</dbReference>
<keyword evidence="3" id="KW-0813">Transport</keyword>
<keyword evidence="9" id="KW-1185">Reference proteome</keyword>
<comment type="similarity">
    <text evidence="2">Belongs to the ABC transporter superfamily.</text>
</comment>
<evidence type="ECO:0000256" key="2">
    <source>
        <dbReference type="ARBA" id="ARBA00005417"/>
    </source>
</evidence>
<evidence type="ECO:0000313" key="8">
    <source>
        <dbReference type="EMBL" id="MDR7354909.1"/>
    </source>
</evidence>
<dbReference type="SUPFAM" id="SSF52540">
    <property type="entry name" value="P-loop containing nucleoside triphosphate hydrolases"/>
    <property type="match status" value="1"/>
</dbReference>
<evidence type="ECO:0000256" key="6">
    <source>
        <dbReference type="ARBA" id="ARBA00023251"/>
    </source>
</evidence>
<feature type="domain" description="ABC transporter" evidence="7">
    <location>
        <begin position="11"/>
        <end position="243"/>
    </location>
</feature>
<dbReference type="Pfam" id="PF00005">
    <property type="entry name" value="ABC_tran"/>
    <property type="match status" value="1"/>
</dbReference>
<dbReference type="InterPro" id="IPR050763">
    <property type="entry name" value="ABC_transporter_ATP-binding"/>
</dbReference>
<evidence type="ECO:0000313" key="9">
    <source>
        <dbReference type="Proteomes" id="UP001183619"/>
    </source>
</evidence>
<dbReference type="EMBL" id="JAVDYF010000001">
    <property type="protein sequence ID" value="MDR7354909.1"/>
    <property type="molecule type" value="Genomic_DNA"/>
</dbReference>
<comment type="caution">
    <text evidence="8">The sequence shown here is derived from an EMBL/GenBank/DDBJ whole genome shotgun (WGS) entry which is preliminary data.</text>
</comment>
<evidence type="ECO:0000256" key="5">
    <source>
        <dbReference type="ARBA" id="ARBA00022840"/>
    </source>
</evidence>
<dbReference type="InterPro" id="IPR027417">
    <property type="entry name" value="P-loop_NTPase"/>
</dbReference>
<sequence>MKQRNSSPSDLHVESITKTFSGRARPANNNVTVSFAAGSLTALIGHNGAGKTTLLNQIVGSLRPDSGEIRYGDLKLSDHPEYARRIVAMMPQLQAPLHGVTPRQAITSIARIRGLSRQQASQATQQILGSLDLDLFSDTQADKLSGGFRRLTSFAMAVAAPAPVLLVDEPTNDVDPLRRTLIWQHLRKLADSGHCVVVVSHNLLEVERYADRFVLMHKGEMRSDNTPQQLANQFNAAVLEIVQAPSCVLEPFEKAQSVDFCGGNIMRMQLEPRNVPAAIEWVLEMCSRHKVERYTLAPESLESFYERITHE</sequence>
<reference evidence="8 9" key="1">
    <citation type="submission" date="2023-07" db="EMBL/GenBank/DDBJ databases">
        <title>Sequencing the genomes of 1000 actinobacteria strains.</title>
        <authorList>
            <person name="Klenk H.-P."/>
        </authorList>
    </citation>
    <scope>NUCLEOTIDE SEQUENCE [LARGE SCALE GENOMIC DNA]</scope>
    <source>
        <strain evidence="8 9">DSM 44508</strain>
    </source>
</reference>
<name>A0ABU2B8G6_9CORY</name>
<dbReference type="RefSeq" id="WP_277103939.1">
    <property type="nucleotide sequence ID" value="NZ_BAAAJS010000027.1"/>
</dbReference>
<evidence type="ECO:0000256" key="1">
    <source>
        <dbReference type="ARBA" id="ARBA00004202"/>
    </source>
</evidence>
<dbReference type="GO" id="GO:0005524">
    <property type="term" value="F:ATP binding"/>
    <property type="evidence" value="ECO:0007669"/>
    <property type="project" value="UniProtKB-KW"/>
</dbReference>
<dbReference type="SMART" id="SM00382">
    <property type="entry name" value="AAA"/>
    <property type="match status" value="1"/>
</dbReference>
<dbReference type="PANTHER" id="PTHR42711:SF5">
    <property type="entry name" value="ABC TRANSPORTER ATP-BINDING PROTEIN NATA"/>
    <property type="match status" value="1"/>
</dbReference>
<accession>A0ABU2B8G6</accession>
<comment type="subcellular location">
    <subcellularLocation>
        <location evidence="1">Cell membrane</location>
        <topology evidence="1">Peripheral membrane protein</topology>
    </subcellularLocation>
</comment>
<evidence type="ECO:0000256" key="3">
    <source>
        <dbReference type="ARBA" id="ARBA00022448"/>
    </source>
</evidence>
<keyword evidence="4" id="KW-0547">Nucleotide-binding</keyword>